<dbReference type="EMBL" id="CAJPWZ010000182">
    <property type="protein sequence ID" value="CAG2187713.1"/>
    <property type="molecule type" value="Genomic_DNA"/>
</dbReference>
<feature type="domain" description="Ig-like" evidence="5">
    <location>
        <begin position="23"/>
        <end position="94"/>
    </location>
</feature>
<dbReference type="GO" id="GO:0043025">
    <property type="term" value="C:neuronal cell body"/>
    <property type="evidence" value="ECO:0007669"/>
    <property type="project" value="TreeGrafter"/>
</dbReference>
<feature type="chain" id="PRO_5035931770" evidence="4">
    <location>
        <begin position="20"/>
        <end position="768"/>
    </location>
</feature>
<feature type="compositionally biased region" description="Low complexity" evidence="3">
    <location>
        <begin position="700"/>
        <end position="715"/>
    </location>
</feature>
<feature type="domain" description="Ig-like" evidence="5">
    <location>
        <begin position="200"/>
        <end position="294"/>
    </location>
</feature>
<dbReference type="OrthoDB" id="6150053at2759"/>
<dbReference type="GO" id="GO:0030424">
    <property type="term" value="C:axon"/>
    <property type="evidence" value="ECO:0007669"/>
    <property type="project" value="TreeGrafter"/>
</dbReference>
<evidence type="ECO:0000313" key="7">
    <source>
        <dbReference type="Proteomes" id="UP000683360"/>
    </source>
</evidence>
<dbReference type="GO" id="GO:0008046">
    <property type="term" value="F:axon guidance receptor activity"/>
    <property type="evidence" value="ECO:0007669"/>
    <property type="project" value="TreeGrafter"/>
</dbReference>
<evidence type="ECO:0000313" key="6">
    <source>
        <dbReference type="EMBL" id="CAG2187713.1"/>
    </source>
</evidence>
<protein>
    <submittedName>
        <fullName evidence="6">HMCN</fullName>
    </submittedName>
</protein>
<dbReference type="PANTHER" id="PTHR45080:SF8">
    <property type="entry name" value="IG-LIKE DOMAIN-CONTAINING PROTEIN"/>
    <property type="match status" value="1"/>
</dbReference>
<feature type="signal peptide" evidence="4">
    <location>
        <begin position="1"/>
        <end position="19"/>
    </location>
</feature>
<dbReference type="PANTHER" id="PTHR45080">
    <property type="entry name" value="CONTACTIN 5"/>
    <property type="match status" value="1"/>
</dbReference>
<dbReference type="PROSITE" id="PS50835">
    <property type="entry name" value="IG_LIKE"/>
    <property type="match status" value="5"/>
</dbReference>
<organism evidence="6 7">
    <name type="scientific">Mytilus edulis</name>
    <name type="common">Blue mussel</name>
    <dbReference type="NCBI Taxonomy" id="6550"/>
    <lineage>
        <taxon>Eukaryota</taxon>
        <taxon>Metazoa</taxon>
        <taxon>Spiralia</taxon>
        <taxon>Lophotrochozoa</taxon>
        <taxon>Mollusca</taxon>
        <taxon>Bivalvia</taxon>
        <taxon>Autobranchia</taxon>
        <taxon>Pteriomorphia</taxon>
        <taxon>Mytilida</taxon>
        <taxon>Mytiloidea</taxon>
        <taxon>Mytilidae</taxon>
        <taxon>Mytilinae</taxon>
        <taxon>Mytilus</taxon>
    </lineage>
</organism>
<dbReference type="InterPro" id="IPR007110">
    <property type="entry name" value="Ig-like_dom"/>
</dbReference>
<dbReference type="Pfam" id="PF13927">
    <property type="entry name" value="Ig_3"/>
    <property type="match status" value="3"/>
</dbReference>
<dbReference type="Pfam" id="PF13895">
    <property type="entry name" value="Ig_2"/>
    <property type="match status" value="1"/>
</dbReference>
<evidence type="ECO:0000256" key="1">
    <source>
        <dbReference type="ARBA" id="ARBA00022729"/>
    </source>
</evidence>
<evidence type="ECO:0000256" key="2">
    <source>
        <dbReference type="ARBA" id="ARBA00023157"/>
    </source>
</evidence>
<dbReference type="Gene3D" id="2.60.40.10">
    <property type="entry name" value="Immunoglobulins"/>
    <property type="match status" value="5"/>
</dbReference>
<dbReference type="InterPro" id="IPR003599">
    <property type="entry name" value="Ig_sub"/>
</dbReference>
<dbReference type="Proteomes" id="UP000683360">
    <property type="component" value="Unassembled WGS sequence"/>
</dbReference>
<evidence type="ECO:0000259" key="5">
    <source>
        <dbReference type="PROSITE" id="PS50835"/>
    </source>
</evidence>
<name>A0A8S3PVM8_MYTED</name>
<feature type="region of interest" description="Disordered" evidence="3">
    <location>
        <begin position="649"/>
        <end position="768"/>
    </location>
</feature>
<evidence type="ECO:0000256" key="3">
    <source>
        <dbReference type="SAM" id="MobiDB-lite"/>
    </source>
</evidence>
<comment type="caution">
    <text evidence="6">The sequence shown here is derived from an EMBL/GenBank/DDBJ whole genome shotgun (WGS) entry which is preliminary data.</text>
</comment>
<keyword evidence="7" id="KW-1185">Reference proteome</keyword>
<keyword evidence="1 4" id="KW-0732">Signal</keyword>
<dbReference type="GO" id="GO:0007156">
    <property type="term" value="P:homophilic cell adhesion via plasma membrane adhesion molecules"/>
    <property type="evidence" value="ECO:0007669"/>
    <property type="project" value="TreeGrafter"/>
</dbReference>
<evidence type="ECO:0000256" key="4">
    <source>
        <dbReference type="SAM" id="SignalP"/>
    </source>
</evidence>
<feature type="compositionally biased region" description="Basic residues" evidence="3">
    <location>
        <begin position="657"/>
        <end position="668"/>
    </location>
</feature>
<feature type="domain" description="Ig-like" evidence="5">
    <location>
        <begin position="485"/>
        <end position="579"/>
    </location>
</feature>
<dbReference type="InterPro" id="IPR050958">
    <property type="entry name" value="Cell_Adh-Cytoskel_Orgn"/>
</dbReference>
<gene>
    <name evidence="6" type="ORF">MEDL_3177</name>
</gene>
<keyword evidence="2" id="KW-1015">Disulfide bond</keyword>
<accession>A0A8S3PVM8</accession>
<dbReference type="AlphaFoldDB" id="A0A8S3PVM8"/>
<dbReference type="CDD" id="cd00096">
    <property type="entry name" value="Ig"/>
    <property type="match status" value="2"/>
</dbReference>
<dbReference type="SMART" id="SM00408">
    <property type="entry name" value="IGc2"/>
    <property type="match status" value="5"/>
</dbReference>
<dbReference type="SUPFAM" id="SSF48726">
    <property type="entry name" value="Immunoglobulin"/>
    <property type="match status" value="6"/>
</dbReference>
<dbReference type="GO" id="GO:0050808">
    <property type="term" value="P:synapse organization"/>
    <property type="evidence" value="ECO:0007669"/>
    <property type="project" value="TreeGrafter"/>
</dbReference>
<dbReference type="InterPro" id="IPR003598">
    <property type="entry name" value="Ig_sub2"/>
</dbReference>
<sequence length="768" mass="84463">MMLCYVFLMTNLLMAEFHCQDVPTVKIKDGFVVDYGESFTLNCSINASPQVDKLYWQKESNGITSKLVAGDSGMYTCIASNSIGTGKSNSANITVHGGLPEIKTPKTNYTVVYGSSITLVCNVTAFPKLMHINWRRNSSGNVKIINKGAIGTDGISSNNPSLTVEATSFIDVGVYHCSATNIVGTSSSDSIHLAVVGGTPLVDVAKAYHFVDYGKEITIECRILAIPKVDEIVWEKTFNGIQSVINNKSPGIRGSTFNNPSLTILNATLTDPGDYTCLAKNKVGIGRSHKTTLTVHGALPVVLIGAPIYSVIFGSKVSLYCDVTAEPEHTLVYWEKNSNGFISIINSQATGTTGITRISPSLTLEFPTFSDQGTYTCIAANAIGIGESKTTTLAVTGDLPIVLLREPHYISNYGRLYVLNVKLRGSATNITAEFPGVTGIDLNNPSLTVQFVTTSDAGLYRCLAVNAIGIRKSKECIVSIIADIPFTVIKKKSYSAFIGLPIEIKCTVQSIPRHTYVYWTQKRNSISTVIIPGTVGFEFSTADNISLFIPSVNLFMSGDYRCIAINEVGTGISLPATLRVAVEDNDNKHTDFSTTDSESSWQTVAVEDNYDKLTDFSTTYSESRWQTEVTDDSVQITTPTNKITTRVITKSTDIAHLHNRKAHPHNRKAPSYNRKPPSYNRKPPSYNRKPPSYNRKPPSYNRKPPSYNKKPPSYNRKPPSYNRKPPSYNRKPPSYNKKPPSYNRKAPSYNRKSPSYNKNPPYYNKKDT</sequence>
<dbReference type="InterPro" id="IPR013783">
    <property type="entry name" value="Ig-like_fold"/>
</dbReference>
<feature type="domain" description="Ig-like" evidence="5">
    <location>
        <begin position="100"/>
        <end position="194"/>
    </location>
</feature>
<dbReference type="InterPro" id="IPR036179">
    <property type="entry name" value="Ig-like_dom_sf"/>
</dbReference>
<reference evidence="6" key="1">
    <citation type="submission" date="2021-03" db="EMBL/GenBank/DDBJ databases">
        <authorList>
            <person name="Bekaert M."/>
        </authorList>
    </citation>
    <scope>NUCLEOTIDE SEQUENCE</scope>
</reference>
<feature type="domain" description="Ig-like" evidence="5">
    <location>
        <begin position="300"/>
        <end position="396"/>
    </location>
</feature>
<proteinExistence type="predicted"/>
<dbReference type="SMART" id="SM00409">
    <property type="entry name" value="IG"/>
    <property type="match status" value="6"/>
</dbReference>
<dbReference type="GO" id="GO:0005886">
    <property type="term" value="C:plasma membrane"/>
    <property type="evidence" value="ECO:0007669"/>
    <property type="project" value="TreeGrafter"/>
</dbReference>
<feature type="compositionally biased region" description="Low complexity" evidence="3">
    <location>
        <begin position="728"/>
        <end position="743"/>
    </location>
</feature>